<keyword evidence="1" id="KW-1133">Transmembrane helix</keyword>
<keyword evidence="3" id="KW-1185">Reference proteome</keyword>
<proteinExistence type="predicted"/>
<name>A0ABW1UBV8_9LACO</name>
<comment type="caution">
    <text evidence="2">The sequence shown here is derived from an EMBL/GenBank/DDBJ whole genome shotgun (WGS) entry which is preliminary data.</text>
</comment>
<evidence type="ECO:0000313" key="2">
    <source>
        <dbReference type="EMBL" id="MFC6290811.1"/>
    </source>
</evidence>
<dbReference type="RefSeq" id="WP_164505565.1">
    <property type="nucleotide sequence ID" value="NZ_JBHSSO010000070.1"/>
</dbReference>
<protein>
    <submittedName>
        <fullName evidence="2">Uncharacterized protein</fullName>
    </submittedName>
</protein>
<keyword evidence="1" id="KW-0472">Membrane</keyword>
<organism evidence="2 3">
    <name type="scientific">Levilactobacillus angrenensis</name>
    <dbReference type="NCBI Taxonomy" id="2486020"/>
    <lineage>
        <taxon>Bacteria</taxon>
        <taxon>Bacillati</taxon>
        <taxon>Bacillota</taxon>
        <taxon>Bacilli</taxon>
        <taxon>Lactobacillales</taxon>
        <taxon>Lactobacillaceae</taxon>
        <taxon>Levilactobacillus</taxon>
    </lineage>
</organism>
<gene>
    <name evidence="2" type="ORF">ACFP1M_11560</name>
</gene>
<feature type="transmembrane region" description="Helical" evidence="1">
    <location>
        <begin position="12"/>
        <end position="29"/>
    </location>
</feature>
<keyword evidence="1" id="KW-0812">Transmembrane</keyword>
<evidence type="ECO:0000313" key="3">
    <source>
        <dbReference type="Proteomes" id="UP001596258"/>
    </source>
</evidence>
<reference evidence="3" key="1">
    <citation type="journal article" date="2019" name="Int. J. Syst. Evol. Microbiol.">
        <title>The Global Catalogue of Microorganisms (GCM) 10K type strain sequencing project: providing services to taxonomists for standard genome sequencing and annotation.</title>
        <authorList>
            <consortium name="The Broad Institute Genomics Platform"/>
            <consortium name="The Broad Institute Genome Sequencing Center for Infectious Disease"/>
            <person name="Wu L."/>
            <person name="Ma J."/>
        </authorList>
    </citation>
    <scope>NUCLEOTIDE SEQUENCE [LARGE SCALE GENOMIC DNA]</scope>
    <source>
        <strain evidence="3">CCM 8893</strain>
    </source>
</reference>
<accession>A0ABW1UBV8</accession>
<sequence>MGWAYYQLHKHVASLLIIHWLATYAYRAYLANVFGYNLSGQLANAT</sequence>
<dbReference type="Proteomes" id="UP001596258">
    <property type="component" value="Unassembled WGS sequence"/>
</dbReference>
<evidence type="ECO:0000256" key="1">
    <source>
        <dbReference type="SAM" id="Phobius"/>
    </source>
</evidence>
<dbReference type="EMBL" id="JBHSSO010000070">
    <property type="protein sequence ID" value="MFC6290811.1"/>
    <property type="molecule type" value="Genomic_DNA"/>
</dbReference>